<dbReference type="OrthoDB" id="2985014at2759"/>
<organism evidence="2 3">
    <name type="scientific">Diplocarpon coronariae</name>
    <dbReference type="NCBI Taxonomy" id="2795749"/>
    <lineage>
        <taxon>Eukaryota</taxon>
        <taxon>Fungi</taxon>
        <taxon>Dikarya</taxon>
        <taxon>Ascomycota</taxon>
        <taxon>Pezizomycotina</taxon>
        <taxon>Leotiomycetes</taxon>
        <taxon>Helotiales</taxon>
        <taxon>Drepanopezizaceae</taxon>
        <taxon>Diplocarpon</taxon>
    </lineage>
</organism>
<gene>
    <name evidence="2" type="ORF">B2J93_8073</name>
</gene>
<dbReference type="Proteomes" id="UP000242519">
    <property type="component" value="Unassembled WGS sequence"/>
</dbReference>
<comment type="caution">
    <text evidence="2">The sequence shown here is derived from an EMBL/GenBank/DDBJ whole genome shotgun (WGS) entry which is preliminary data.</text>
</comment>
<feature type="region of interest" description="Disordered" evidence="1">
    <location>
        <begin position="1"/>
        <end position="22"/>
    </location>
</feature>
<evidence type="ECO:0000313" key="3">
    <source>
        <dbReference type="Proteomes" id="UP000242519"/>
    </source>
</evidence>
<reference evidence="2 3" key="1">
    <citation type="submission" date="2017-04" db="EMBL/GenBank/DDBJ databases">
        <title>Draft genome sequence of Marssonina coronaria NL1: causal agent of apple blotch.</title>
        <authorList>
            <person name="Cheng Q."/>
        </authorList>
    </citation>
    <scope>NUCLEOTIDE SEQUENCE [LARGE SCALE GENOMIC DNA]</scope>
    <source>
        <strain evidence="2 3">NL1</strain>
    </source>
</reference>
<sequence>MPPGRRRGRGTGDGACPTRSVEISMPDTEAPTTTTFCKRNTLDPLPTGLLRASVPLAVHNSPLAPRCPRPEPWLMAVMTFAYILNVRWPHLLATSLVLSTWSPLTTYTPTIAMDPGLARVGTNALAPLWDCEWASPRADAGATSLGVVSANAGMGSGTQYSQADDGDRGGERGRCPGGPPGSGLPALELAGLRRRRRDP</sequence>
<evidence type="ECO:0000313" key="2">
    <source>
        <dbReference type="EMBL" id="OWP05331.1"/>
    </source>
</evidence>
<accession>A0A218ZB75</accession>
<dbReference type="EMBL" id="MZNU01000076">
    <property type="protein sequence ID" value="OWP05331.1"/>
    <property type="molecule type" value="Genomic_DNA"/>
</dbReference>
<protein>
    <submittedName>
        <fullName evidence="2">Uncharacterized protein</fullName>
    </submittedName>
</protein>
<dbReference type="InParanoid" id="A0A218ZB75"/>
<dbReference type="AlphaFoldDB" id="A0A218ZB75"/>
<evidence type="ECO:0000256" key="1">
    <source>
        <dbReference type="SAM" id="MobiDB-lite"/>
    </source>
</evidence>
<feature type="compositionally biased region" description="Basic and acidic residues" evidence="1">
    <location>
        <begin position="165"/>
        <end position="174"/>
    </location>
</feature>
<proteinExistence type="predicted"/>
<keyword evidence="3" id="KW-1185">Reference proteome</keyword>
<feature type="region of interest" description="Disordered" evidence="1">
    <location>
        <begin position="154"/>
        <end position="199"/>
    </location>
</feature>
<name>A0A218ZB75_9HELO</name>